<accession>A0A0R1H154</accession>
<dbReference type="Pfam" id="PF12704">
    <property type="entry name" value="MacB_PCD"/>
    <property type="match status" value="1"/>
</dbReference>
<feature type="transmembrane region" description="Helical" evidence="1">
    <location>
        <begin position="258"/>
        <end position="280"/>
    </location>
</feature>
<evidence type="ECO:0000313" key="4">
    <source>
        <dbReference type="Proteomes" id="UP000051461"/>
    </source>
</evidence>
<organism evidence="3 4">
    <name type="scientific">Loigolactobacillus bifermentans DSM 20003</name>
    <dbReference type="NCBI Taxonomy" id="1423726"/>
    <lineage>
        <taxon>Bacteria</taxon>
        <taxon>Bacillati</taxon>
        <taxon>Bacillota</taxon>
        <taxon>Bacilli</taxon>
        <taxon>Lactobacillales</taxon>
        <taxon>Lactobacillaceae</taxon>
        <taxon>Loigolactobacillus</taxon>
    </lineage>
</organism>
<gene>
    <name evidence="3" type="ORF">FC07_GL000964</name>
</gene>
<evidence type="ECO:0000256" key="1">
    <source>
        <dbReference type="SAM" id="Phobius"/>
    </source>
</evidence>
<dbReference type="AlphaFoldDB" id="A0A0R1H154"/>
<evidence type="ECO:0000259" key="2">
    <source>
        <dbReference type="Pfam" id="PF12704"/>
    </source>
</evidence>
<feature type="transmembrane region" description="Helical" evidence="1">
    <location>
        <begin position="209"/>
        <end position="233"/>
    </location>
</feature>
<dbReference type="Proteomes" id="UP000051461">
    <property type="component" value="Unassembled WGS sequence"/>
</dbReference>
<keyword evidence="4" id="KW-1185">Reference proteome</keyword>
<reference evidence="3 4" key="1">
    <citation type="journal article" date="2015" name="Genome Announc.">
        <title>Expanding the biotechnology potential of lactobacilli through comparative genomics of 213 strains and associated genera.</title>
        <authorList>
            <person name="Sun Z."/>
            <person name="Harris H.M."/>
            <person name="McCann A."/>
            <person name="Guo C."/>
            <person name="Argimon S."/>
            <person name="Zhang W."/>
            <person name="Yang X."/>
            <person name="Jeffery I.B."/>
            <person name="Cooney J.C."/>
            <person name="Kagawa T.F."/>
            <person name="Liu W."/>
            <person name="Song Y."/>
            <person name="Salvetti E."/>
            <person name="Wrobel A."/>
            <person name="Rasinkangas P."/>
            <person name="Parkhill J."/>
            <person name="Rea M.C."/>
            <person name="O'Sullivan O."/>
            <person name="Ritari J."/>
            <person name="Douillard F.P."/>
            <person name="Paul Ross R."/>
            <person name="Yang R."/>
            <person name="Briner A.E."/>
            <person name="Felis G.E."/>
            <person name="de Vos W.M."/>
            <person name="Barrangou R."/>
            <person name="Klaenhammer T.R."/>
            <person name="Caufield P.W."/>
            <person name="Cui Y."/>
            <person name="Zhang H."/>
            <person name="O'Toole P.W."/>
        </authorList>
    </citation>
    <scope>NUCLEOTIDE SEQUENCE [LARGE SCALE GENOMIC DNA]</scope>
    <source>
        <strain evidence="3 4">DSM 20003</strain>
    </source>
</reference>
<keyword evidence="1" id="KW-1133">Transmembrane helix</keyword>
<protein>
    <recommendedName>
        <fullName evidence="2">MacB-like periplasmic core domain-containing protein</fullName>
    </recommendedName>
</protein>
<keyword evidence="1" id="KW-0812">Transmembrane</keyword>
<dbReference type="EMBL" id="AZDA01000016">
    <property type="protein sequence ID" value="KRK40333.1"/>
    <property type="molecule type" value="Genomic_DNA"/>
</dbReference>
<dbReference type="InterPro" id="IPR025857">
    <property type="entry name" value="MacB_PCD"/>
</dbReference>
<feature type="transmembrane region" description="Helical" evidence="1">
    <location>
        <begin position="286"/>
        <end position="303"/>
    </location>
</feature>
<dbReference type="STRING" id="1423726.FC07_GL000964"/>
<evidence type="ECO:0000313" key="3">
    <source>
        <dbReference type="EMBL" id="KRK40333.1"/>
    </source>
</evidence>
<proteinExistence type="predicted"/>
<feature type="domain" description="MacB-like periplasmic core" evidence="2">
    <location>
        <begin position="27"/>
        <end position="159"/>
    </location>
</feature>
<sequence>MMGITFLIVFSFSQMNRIAYQKILDRGGLSESAYVLKSKRHQSIMAVNQALKQQKQLTNYQIQYQVPNTKITYLYGAGDFKTLPLLSGRFFTDDDFQSQVPVAVVGKKVAKTLYRPTQQSYLKFKGRYISVIGVVGNQQASRLDSQIFITTSPVQSLTNQSLSHFKIVIDGKPTLSHLSTFQHVLKAQQTQKLVTQNTPLVGRAWLKQYWWFIISNIVTLGLSLLVAEVWLFAVRQMAQKHSIGAQVRHQVRWHELRGFMLSLLLSMVVTTLLAISRLYVLQYQDLISLLIFYYLVTVGYFAVRLHRIGHQTVQ</sequence>
<name>A0A0R1H154_9LACO</name>
<keyword evidence="1" id="KW-0472">Membrane</keyword>
<dbReference type="PATRIC" id="fig|1423726.3.peg.997"/>
<comment type="caution">
    <text evidence="3">The sequence shown here is derived from an EMBL/GenBank/DDBJ whole genome shotgun (WGS) entry which is preliminary data.</text>
</comment>